<dbReference type="EMBL" id="FZQP02005001">
    <property type="protein sequence ID" value="VVD00854.1"/>
    <property type="molecule type" value="Genomic_DNA"/>
</dbReference>
<keyword evidence="11" id="KW-1185">Reference proteome</keyword>
<dbReference type="EC" id="1.-.-.-" evidence="8"/>
<dbReference type="Pfam" id="PF00743">
    <property type="entry name" value="FMO-like"/>
    <property type="match status" value="1"/>
</dbReference>
<dbReference type="AlphaFoldDB" id="A0A5E4QRE6"/>
<comment type="cofactor">
    <cofactor evidence="1 8">
        <name>FAD</name>
        <dbReference type="ChEBI" id="CHEBI:57692"/>
    </cofactor>
</comment>
<feature type="chain" id="PRO_5022817886" description="Flavin-containing monooxygenase" evidence="9">
    <location>
        <begin position="24"/>
        <end position="344"/>
    </location>
</feature>
<dbReference type="InterPro" id="IPR050346">
    <property type="entry name" value="FMO-like"/>
</dbReference>
<dbReference type="PANTHER" id="PTHR23023">
    <property type="entry name" value="DIMETHYLANILINE MONOOXYGENASE"/>
    <property type="match status" value="1"/>
</dbReference>
<keyword evidence="5" id="KW-0521">NADP</keyword>
<evidence type="ECO:0000313" key="11">
    <source>
        <dbReference type="Proteomes" id="UP000324832"/>
    </source>
</evidence>
<dbReference type="PRINTS" id="PR00370">
    <property type="entry name" value="FMOXYGENASE"/>
</dbReference>
<evidence type="ECO:0000256" key="9">
    <source>
        <dbReference type="SAM" id="SignalP"/>
    </source>
</evidence>
<dbReference type="InterPro" id="IPR000960">
    <property type="entry name" value="Flavin_mOase"/>
</dbReference>
<dbReference type="Gene3D" id="3.50.50.60">
    <property type="entry name" value="FAD/NAD(P)-binding domain"/>
    <property type="match status" value="1"/>
</dbReference>
<keyword evidence="4 8" id="KW-0274">FAD</keyword>
<accession>A0A5E4QRE6</accession>
<gene>
    <name evidence="10" type="ORF">LSINAPIS_LOCUS11408</name>
</gene>
<feature type="signal peptide" evidence="9">
    <location>
        <begin position="1"/>
        <end position="23"/>
    </location>
</feature>
<keyword evidence="7 8" id="KW-0503">Monooxygenase</keyword>
<keyword evidence="6 8" id="KW-0560">Oxidoreductase</keyword>
<dbReference type="GO" id="GO:0050660">
    <property type="term" value="F:flavin adenine dinucleotide binding"/>
    <property type="evidence" value="ECO:0007669"/>
    <property type="project" value="InterPro"/>
</dbReference>
<reference evidence="10 11" key="1">
    <citation type="submission" date="2017-07" db="EMBL/GenBank/DDBJ databases">
        <authorList>
            <person name="Talla V."/>
            <person name="Backstrom N."/>
        </authorList>
    </citation>
    <scope>NUCLEOTIDE SEQUENCE [LARGE SCALE GENOMIC DNA]</scope>
</reference>
<keyword evidence="9" id="KW-0732">Signal</keyword>
<evidence type="ECO:0000256" key="8">
    <source>
        <dbReference type="RuleBase" id="RU361177"/>
    </source>
</evidence>
<evidence type="ECO:0000256" key="7">
    <source>
        <dbReference type="ARBA" id="ARBA00023033"/>
    </source>
</evidence>
<dbReference type="SUPFAM" id="SSF51905">
    <property type="entry name" value="FAD/NAD(P)-binding domain"/>
    <property type="match status" value="1"/>
</dbReference>
<dbReference type="InterPro" id="IPR020946">
    <property type="entry name" value="Flavin_mOase-like"/>
</dbReference>
<keyword evidence="3 8" id="KW-0285">Flavoprotein</keyword>
<evidence type="ECO:0000256" key="3">
    <source>
        <dbReference type="ARBA" id="ARBA00022630"/>
    </source>
</evidence>
<evidence type="ECO:0000256" key="2">
    <source>
        <dbReference type="ARBA" id="ARBA00009183"/>
    </source>
</evidence>
<dbReference type="InterPro" id="IPR036188">
    <property type="entry name" value="FAD/NAD-bd_sf"/>
</dbReference>
<evidence type="ECO:0000256" key="4">
    <source>
        <dbReference type="ARBA" id="ARBA00022827"/>
    </source>
</evidence>
<evidence type="ECO:0000256" key="5">
    <source>
        <dbReference type="ARBA" id="ARBA00022857"/>
    </source>
</evidence>
<evidence type="ECO:0000256" key="6">
    <source>
        <dbReference type="ARBA" id="ARBA00023002"/>
    </source>
</evidence>
<evidence type="ECO:0000313" key="10">
    <source>
        <dbReference type="EMBL" id="VVD00854.1"/>
    </source>
</evidence>
<proteinExistence type="inferred from homology"/>
<dbReference type="FunFam" id="3.50.50.60:FF:000138">
    <property type="entry name" value="Flavin-containing monooxygenase"/>
    <property type="match status" value="1"/>
</dbReference>
<evidence type="ECO:0000256" key="1">
    <source>
        <dbReference type="ARBA" id="ARBA00001974"/>
    </source>
</evidence>
<dbReference type="Proteomes" id="UP000324832">
    <property type="component" value="Unassembled WGS sequence"/>
</dbReference>
<name>A0A5E4QRE6_9NEOP</name>
<protein>
    <recommendedName>
        <fullName evidence="8">Flavin-containing monooxygenase</fullName>
        <ecNumber evidence="8">1.-.-.-</ecNumber>
    </recommendedName>
</protein>
<dbReference type="GO" id="GO:0004499">
    <property type="term" value="F:N,N-dimethylaniline monooxygenase activity"/>
    <property type="evidence" value="ECO:0007669"/>
    <property type="project" value="InterPro"/>
</dbReference>
<comment type="similarity">
    <text evidence="2 8">Belongs to the FMO family.</text>
</comment>
<organism evidence="10 11">
    <name type="scientific">Leptidea sinapis</name>
    <dbReference type="NCBI Taxonomy" id="189913"/>
    <lineage>
        <taxon>Eukaryota</taxon>
        <taxon>Metazoa</taxon>
        <taxon>Ecdysozoa</taxon>
        <taxon>Arthropoda</taxon>
        <taxon>Hexapoda</taxon>
        <taxon>Insecta</taxon>
        <taxon>Pterygota</taxon>
        <taxon>Neoptera</taxon>
        <taxon>Endopterygota</taxon>
        <taxon>Lepidoptera</taxon>
        <taxon>Glossata</taxon>
        <taxon>Ditrysia</taxon>
        <taxon>Papilionoidea</taxon>
        <taxon>Pieridae</taxon>
        <taxon>Dismorphiinae</taxon>
        <taxon>Leptidea</taxon>
    </lineage>
</organism>
<dbReference type="GO" id="GO:0050661">
    <property type="term" value="F:NADP binding"/>
    <property type="evidence" value="ECO:0007669"/>
    <property type="project" value="InterPro"/>
</dbReference>
<sequence>MTIFKCFIIIVLIDLCYVCVNSALEMPPSDQHRPSFTCVLGAGYSGLAAARYLKQYGLNFTVFEAASDVGGTWRFDPHVGYDEYGTPLATSITNTPRQTMEFNGFPFPKTSPSYPTGPCFYKYILAFTKYFKLRDNIQTNSFVQLVKWVGNHWEVTYTKTDERENHTVSCDFVVVATGQYMKPVMPKVPGQNVFKGPIMHSHDYRGPEPFKGKKVLLVGAGASGLDLATHLVNVTEKLVHSHHLKYNQPDFPKSYKKKPDMKVFLENGVIFNDDTFEDAEYIAALIAGRFKLPSQEDMLKKWLQHDLLNYRDYDFEVIDPYHYKRWYNGGGDRGLECPLDDDTQ</sequence>